<dbReference type="Proteomes" id="UP001595846">
    <property type="component" value="Unassembled WGS sequence"/>
</dbReference>
<name>A0ABD5NJL8_9EURY</name>
<evidence type="ECO:0000259" key="6">
    <source>
        <dbReference type="Pfam" id="PF07992"/>
    </source>
</evidence>
<keyword evidence="4" id="KW-0274">FAD</keyword>
<keyword evidence="5 7" id="KW-0560">Oxidoreductase</keyword>
<gene>
    <name evidence="7" type="ORF">ACFOUR_00760</name>
</gene>
<dbReference type="PANTHER" id="PTHR42913">
    <property type="entry name" value="APOPTOSIS-INDUCING FACTOR 1"/>
    <property type="match status" value="1"/>
</dbReference>
<evidence type="ECO:0000256" key="4">
    <source>
        <dbReference type="ARBA" id="ARBA00022827"/>
    </source>
</evidence>
<dbReference type="PANTHER" id="PTHR42913:SF3">
    <property type="entry name" value="64 KDA MITOCHONDRIAL NADH DEHYDROGENASE (EUROFUNG)"/>
    <property type="match status" value="1"/>
</dbReference>
<evidence type="ECO:0000256" key="5">
    <source>
        <dbReference type="ARBA" id="ARBA00023002"/>
    </source>
</evidence>
<protein>
    <submittedName>
        <fullName evidence="7">NAD(P)/FAD-dependent oxidoreductase</fullName>
        <ecNumber evidence="7">1.6.5.-</ecNumber>
    </submittedName>
</protein>
<evidence type="ECO:0000256" key="2">
    <source>
        <dbReference type="ARBA" id="ARBA00005272"/>
    </source>
</evidence>
<evidence type="ECO:0000313" key="7">
    <source>
        <dbReference type="EMBL" id="MFC3956903.1"/>
    </source>
</evidence>
<dbReference type="EMBL" id="JBHSAQ010000001">
    <property type="protein sequence ID" value="MFC3956903.1"/>
    <property type="molecule type" value="Genomic_DNA"/>
</dbReference>
<dbReference type="RefSeq" id="WP_256532159.1">
    <property type="nucleotide sequence ID" value="NZ_CP101824.1"/>
</dbReference>
<dbReference type="InterPro" id="IPR023753">
    <property type="entry name" value="FAD/NAD-binding_dom"/>
</dbReference>
<keyword evidence="3" id="KW-0285">Flavoprotein</keyword>
<proteinExistence type="inferred from homology"/>
<reference evidence="7 8" key="1">
    <citation type="journal article" date="2019" name="Int. J. Syst. Evol. Microbiol.">
        <title>The Global Catalogue of Microorganisms (GCM) 10K type strain sequencing project: providing services to taxonomists for standard genome sequencing and annotation.</title>
        <authorList>
            <consortium name="The Broad Institute Genomics Platform"/>
            <consortium name="The Broad Institute Genome Sequencing Center for Infectious Disease"/>
            <person name="Wu L."/>
            <person name="Ma J."/>
        </authorList>
    </citation>
    <scope>NUCLEOTIDE SEQUENCE [LARGE SCALE GENOMIC DNA]</scope>
    <source>
        <strain evidence="7 8">IBRC-M 10256</strain>
    </source>
</reference>
<dbReference type="AlphaFoldDB" id="A0ABD5NJL8"/>
<dbReference type="PRINTS" id="PR00411">
    <property type="entry name" value="PNDRDTASEI"/>
</dbReference>
<dbReference type="InterPro" id="IPR036188">
    <property type="entry name" value="FAD/NAD-bd_sf"/>
</dbReference>
<comment type="similarity">
    <text evidence="2">Belongs to the NADH dehydrogenase family.</text>
</comment>
<dbReference type="GO" id="GO:0016491">
    <property type="term" value="F:oxidoreductase activity"/>
    <property type="evidence" value="ECO:0007669"/>
    <property type="project" value="UniProtKB-KW"/>
</dbReference>
<accession>A0ABD5NJL8</accession>
<organism evidence="7 8">
    <name type="scientific">Halovivax cerinus</name>
    <dbReference type="NCBI Taxonomy" id="1487865"/>
    <lineage>
        <taxon>Archaea</taxon>
        <taxon>Methanobacteriati</taxon>
        <taxon>Methanobacteriota</taxon>
        <taxon>Stenosarchaea group</taxon>
        <taxon>Halobacteria</taxon>
        <taxon>Halobacteriales</taxon>
        <taxon>Natrialbaceae</taxon>
        <taxon>Halovivax</taxon>
    </lineage>
</organism>
<dbReference type="GeneID" id="73904935"/>
<feature type="domain" description="FAD/NAD(P)-binding" evidence="6">
    <location>
        <begin position="1"/>
        <end position="258"/>
    </location>
</feature>
<dbReference type="SUPFAM" id="SSF51905">
    <property type="entry name" value="FAD/NAD(P)-binding domain"/>
    <property type="match status" value="2"/>
</dbReference>
<comment type="cofactor">
    <cofactor evidence="1">
        <name>FAD</name>
        <dbReference type="ChEBI" id="CHEBI:57692"/>
    </cofactor>
</comment>
<sequence>MHVAVLGAGYAGLAVARRLEHLLPTACEVTIVADSPDHIVRHELHRVIRRPTVANDIAVSLPSVLDRARVRVSTVERVDREQRVVHLSRGSLEYDYCVICLGTETAFHGLDDVRERATPLKRFSHAFVIRRDVLETIDSTTGAVRVVVCGAGLSGVQVAGELTALAAERGVDDRVAVTLLEQRDRVAPGFPEPFGDAIERALTDAGVDVVTGTRVTGADEASLRVSGTDEASVTVSGDDAVRFDQLVWTGGIRGPDALDGDRTPVGPDLRLDAHAFGCGDAVTVTDANGATVPASAQSARREARVAAANVATLVERDLMGRAAAEPALRRFRFASPGWVVSVGDDAVAWIGSQVLTGTSARAAKATVGATYLAKLGERRRALSLLRTELGADVGGSNDT</sequence>
<keyword evidence="8" id="KW-1185">Reference proteome</keyword>
<dbReference type="EC" id="1.6.5.-" evidence="7"/>
<evidence type="ECO:0000256" key="1">
    <source>
        <dbReference type="ARBA" id="ARBA00001974"/>
    </source>
</evidence>
<evidence type="ECO:0000313" key="8">
    <source>
        <dbReference type="Proteomes" id="UP001595846"/>
    </source>
</evidence>
<dbReference type="Pfam" id="PF07992">
    <property type="entry name" value="Pyr_redox_2"/>
    <property type="match status" value="1"/>
</dbReference>
<dbReference type="InterPro" id="IPR051169">
    <property type="entry name" value="NADH-Q_oxidoreductase"/>
</dbReference>
<dbReference type="Gene3D" id="3.50.50.100">
    <property type="match status" value="1"/>
</dbReference>
<evidence type="ECO:0000256" key="3">
    <source>
        <dbReference type="ARBA" id="ARBA00022630"/>
    </source>
</evidence>
<comment type="caution">
    <text evidence="7">The sequence shown here is derived from an EMBL/GenBank/DDBJ whole genome shotgun (WGS) entry which is preliminary data.</text>
</comment>